<keyword evidence="4" id="KW-0963">Cytoplasm</keyword>
<evidence type="ECO:0000259" key="12">
    <source>
        <dbReference type="SMART" id="SM01263"/>
    </source>
</evidence>
<dbReference type="GO" id="GO:0004301">
    <property type="term" value="F:epoxide hydrolase activity"/>
    <property type="evidence" value="ECO:0007669"/>
    <property type="project" value="TreeGrafter"/>
</dbReference>
<dbReference type="SUPFAM" id="SSF48371">
    <property type="entry name" value="ARM repeat"/>
    <property type="match status" value="1"/>
</dbReference>
<feature type="binding site" evidence="11">
    <location>
        <position position="317"/>
    </location>
    <ligand>
        <name>Zn(2+)</name>
        <dbReference type="ChEBI" id="CHEBI:29105"/>
        <note>catalytic</note>
    </ligand>
</feature>
<dbReference type="FunFam" id="3.30.2010.30:FF:000001">
    <property type="entry name" value="Leukotriene A(4) hydrolase"/>
    <property type="match status" value="1"/>
</dbReference>
<proteinExistence type="inferred from homology"/>
<feature type="binding site" evidence="11">
    <location>
        <position position="298"/>
    </location>
    <ligand>
        <name>Zn(2+)</name>
        <dbReference type="ChEBI" id="CHEBI:29105"/>
        <note>catalytic</note>
    </ligand>
</feature>
<feature type="domain" description="Peptidase M1 leukotriene A4 hydrolase/aminopeptidase C-terminal" evidence="12">
    <location>
        <begin position="462"/>
        <end position="606"/>
    </location>
</feature>
<feature type="binding site" evidence="11">
    <location>
        <position position="294"/>
    </location>
    <ligand>
        <name>Zn(2+)</name>
        <dbReference type="ChEBI" id="CHEBI:29105"/>
        <note>catalytic</note>
    </ligand>
</feature>
<dbReference type="GO" id="GO:0043171">
    <property type="term" value="P:peptide catabolic process"/>
    <property type="evidence" value="ECO:0007669"/>
    <property type="project" value="TreeGrafter"/>
</dbReference>
<dbReference type="PANTHER" id="PTHR45726:SF3">
    <property type="entry name" value="LEUKOTRIENE A-4 HYDROLASE"/>
    <property type="match status" value="1"/>
</dbReference>
<dbReference type="InterPro" id="IPR027268">
    <property type="entry name" value="Peptidase_M4/M1_CTD_sf"/>
</dbReference>
<accession>A0AAJ6QSD1</accession>
<evidence type="ECO:0000256" key="5">
    <source>
        <dbReference type="ARBA" id="ARBA00022670"/>
    </source>
</evidence>
<reference evidence="14" key="1">
    <citation type="submission" date="2025-08" db="UniProtKB">
        <authorList>
            <consortium name="RefSeq"/>
        </authorList>
    </citation>
    <scope>IDENTIFICATION</scope>
</reference>
<dbReference type="InterPro" id="IPR034015">
    <property type="entry name" value="M1_LTA4H"/>
</dbReference>
<dbReference type="InterPro" id="IPR014782">
    <property type="entry name" value="Peptidase_M1_dom"/>
</dbReference>
<name>A0AAJ6QSD1_9ACAR</name>
<evidence type="ECO:0000256" key="6">
    <source>
        <dbReference type="ARBA" id="ARBA00022723"/>
    </source>
</evidence>
<dbReference type="Proteomes" id="UP000694867">
    <property type="component" value="Unplaced"/>
</dbReference>
<dbReference type="InterPro" id="IPR038502">
    <property type="entry name" value="M1_LTA-4_hydro/amino_C_sf"/>
</dbReference>
<dbReference type="RefSeq" id="XP_003742278.1">
    <property type="nucleotide sequence ID" value="XM_003742230.2"/>
</dbReference>
<feature type="active site" description="Proton acceptor" evidence="10">
    <location>
        <position position="295"/>
    </location>
</feature>
<keyword evidence="9" id="KW-0482">Metalloprotease</keyword>
<evidence type="ECO:0000313" key="13">
    <source>
        <dbReference type="Proteomes" id="UP000694867"/>
    </source>
</evidence>
<evidence type="ECO:0000256" key="11">
    <source>
        <dbReference type="PIRSR" id="PIRSR634015-3"/>
    </source>
</evidence>
<evidence type="ECO:0000256" key="3">
    <source>
        <dbReference type="ARBA" id="ARBA00010136"/>
    </source>
</evidence>
<dbReference type="SUPFAM" id="SSF63737">
    <property type="entry name" value="Leukotriene A4 hydrolase N-terminal domain"/>
    <property type="match status" value="1"/>
</dbReference>
<evidence type="ECO:0000256" key="9">
    <source>
        <dbReference type="ARBA" id="ARBA00023049"/>
    </source>
</evidence>
<evidence type="ECO:0000256" key="2">
    <source>
        <dbReference type="ARBA" id="ARBA00004609"/>
    </source>
</evidence>
<dbReference type="InterPro" id="IPR015211">
    <property type="entry name" value="Peptidase_M1_C"/>
</dbReference>
<dbReference type="Gene3D" id="1.10.390.10">
    <property type="entry name" value="Neutral Protease Domain 2"/>
    <property type="match status" value="1"/>
</dbReference>
<dbReference type="SUPFAM" id="SSF55486">
    <property type="entry name" value="Metalloproteases ('zincins'), catalytic domain"/>
    <property type="match status" value="1"/>
</dbReference>
<dbReference type="InterPro" id="IPR045357">
    <property type="entry name" value="Aminopeptidase_N-like_N"/>
</dbReference>
<dbReference type="PANTHER" id="PTHR45726">
    <property type="entry name" value="LEUKOTRIENE A-4 HYDROLASE"/>
    <property type="match status" value="1"/>
</dbReference>
<dbReference type="GO" id="GO:0005886">
    <property type="term" value="C:plasma membrane"/>
    <property type="evidence" value="ECO:0007669"/>
    <property type="project" value="UniProtKB-SubCell"/>
</dbReference>
<feature type="active site" description="Proton donor" evidence="10">
    <location>
        <position position="383"/>
    </location>
</feature>
<keyword evidence="13" id="KW-1185">Reference proteome</keyword>
<evidence type="ECO:0000256" key="8">
    <source>
        <dbReference type="ARBA" id="ARBA00022833"/>
    </source>
</evidence>
<sequence>MASLSPQDPNSFSRPEEAVVNAFHWDVAVDFNAKILKGHVDLDVTKTLPEAEFLTLDSSKSLSVLGATCLDSGEKLDVDRSVVDEKFGVCTKIRLPASTKSKIRVAYHTSPDSSALQWMTKEQTAGKRQPYVYSHSEAIHSRALLPCQDSPNVKTPFTAKIRVPKGVTAVVSGVRQGEEPAPNDTKVVTYEQKVPVPVYLLAFAVGDLESRKIGPRSQVWSEKELVDKATVDFADTEQMLQTAETLMGDYVWGAYDLLVLPPSFPFGGMENPCLTFVTPTLLAGDKSVAGVVAHEIAHSWTGNLVTNKNFEHFWLNEGFTMYVERKLIGRMKGEDVRQFCAIQGLKDLRYDILEDLGENNQLTKLVVDLRGVDPDDSFSSVPYEKGHTFLYYLETLLGMESMEAFLRAYVERFKYKSIATDDFKGFLYEFFADRKAILDKIDWNAWLFTPGMPPLIPDYKSSLAELSSKLCEKWVHADEKEIKNFEKSEFDQLNAMQKEEFFALLLESEILSKEKVAHLTALYEIESIINAEIRFRWLRLGILSRWEGILKPATAFVEVVGRMKFAKPIFKDLGQWPEKRQYALDLYERLAPNMMYVLSRAVKDALEIRE</sequence>
<keyword evidence="6 11" id="KW-0479">Metal-binding</keyword>
<dbReference type="GO" id="GO:0006508">
    <property type="term" value="P:proteolysis"/>
    <property type="evidence" value="ECO:0007669"/>
    <property type="project" value="UniProtKB-KW"/>
</dbReference>
<dbReference type="Pfam" id="PF09127">
    <property type="entry name" value="Leuk-A4-hydro_C"/>
    <property type="match status" value="1"/>
</dbReference>
<dbReference type="PRINTS" id="PR00756">
    <property type="entry name" value="ALADIPTASE"/>
</dbReference>
<keyword evidence="7 14" id="KW-0378">Hydrolase</keyword>
<protein>
    <submittedName>
        <fullName evidence="14">Leukotriene A-4 hydrolase</fullName>
    </submittedName>
</protein>
<comment type="cofactor">
    <cofactor evidence="11">
        <name>Zn(2+)</name>
        <dbReference type="ChEBI" id="CHEBI:29105"/>
    </cofactor>
    <text evidence="11">Binds 1 zinc ion per subunit.</text>
</comment>
<dbReference type="Pfam" id="PF01433">
    <property type="entry name" value="Peptidase_M1"/>
    <property type="match status" value="1"/>
</dbReference>
<evidence type="ECO:0000256" key="10">
    <source>
        <dbReference type="PIRSR" id="PIRSR634015-1"/>
    </source>
</evidence>
<evidence type="ECO:0000313" key="14">
    <source>
        <dbReference type="RefSeq" id="XP_003742278.1"/>
    </source>
</evidence>
<organism evidence="13 14">
    <name type="scientific">Galendromus occidentalis</name>
    <name type="common">western predatory mite</name>
    <dbReference type="NCBI Taxonomy" id="34638"/>
    <lineage>
        <taxon>Eukaryota</taxon>
        <taxon>Metazoa</taxon>
        <taxon>Ecdysozoa</taxon>
        <taxon>Arthropoda</taxon>
        <taxon>Chelicerata</taxon>
        <taxon>Arachnida</taxon>
        <taxon>Acari</taxon>
        <taxon>Parasitiformes</taxon>
        <taxon>Mesostigmata</taxon>
        <taxon>Gamasina</taxon>
        <taxon>Phytoseioidea</taxon>
        <taxon>Phytoseiidae</taxon>
        <taxon>Typhlodrominae</taxon>
        <taxon>Galendromus</taxon>
    </lineage>
</organism>
<evidence type="ECO:0000256" key="1">
    <source>
        <dbReference type="ARBA" id="ARBA00004496"/>
    </source>
</evidence>
<dbReference type="Gene3D" id="1.25.40.320">
    <property type="entry name" value="Peptidase M1, leukotriene A4 hydrolase/aminopeptidase C-terminal domain"/>
    <property type="match status" value="1"/>
</dbReference>
<dbReference type="Pfam" id="PF17900">
    <property type="entry name" value="Peptidase_M1_N"/>
    <property type="match status" value="1"/>
</dbReference>
<evidence type="ECO:0000256" key="7">
    <source>
        <dbReference type="ARBA" id="ARBA00022801"/>
    </source>
</evidence>
<dbReference type="GO" id="GO:0008237">
    <property type="term" value="F:metallopeptidase activity"/>
    <property type="evidence" value="ECO:0007669"/>
    <property type="project" value="UniProtKB-KW"/>
</dbReference>
<keyword evidence="5" id="KW-0645">Protease</keyword>
<comment type="similarity">
    <text evidence="3">Belongs to the peptidase M1 family.</text>
</comment>
<dbReference type="GO" id="GO:0005829">
    <property type="term" value="C:cytosol"/>
    <property type="evidence" value="ECO:0007669"/>
    <property type="project" value="TreeGrafter"/>
</dbReference>
<dbReference type="InterPro" id="IPR042097">
    <property type="entry name" value="Aminopeptidase_N-like_N_sf"/>
</dbReference>
<dbReference type="GO" id="GO:0008270">
    <property type="term" value="F:zinc ion binding"/>
    <property type="evidence" value="ECO:0007669"/>
    <property type="project" value="InterPro"/>
</dbReference>
<gene>
    <name evidence="14" type="primary">LOC100908875</name>
</gene>
<dbReference type="KEGG" id="goe:100908875"/>
<dbReference type="Gene3D" id="2.60.40.1730">
    <property type="entry name" value="tricorn interacting facor f3 domain"/>
    <property type="match status" value="1"/>
</dbReference>
<keyword evidence="8 11" id="KW-0862">Zinc</keyword>
<dbReference type="SMART" id="SM01263">
    <property type="entry name" value="Leuk-A4-hydro_C"/>
    <property type="match status" value="1"/>
</dbReference>
<evidence type="ECO:0000256" key="4">
    <source>
        <dbReference type="ARBA" id="ARBA00022490"/>
    </source>
</evidence>
<dbReference type="InterPro" id="IPR049980">
    <property type="entry name" value="LTA4H_cat"/>
</dbReference>
<dbReference type="InterPro" id="IPR016024">
    <property type="entry name" value="ARM-type_fold"/>
</dbReference>
<dbReference type="FunFam" id="1.10.390.10:FF:000003">
    <property type="entry name" value="Leukotriene A(4) hydrolase"/>
    <property type="match status" value="1"/>
</dbReference>
<dbReference type="CDD" id="cd09599">
    <property type="entry name" value="M1_LTA4H"/>
    <property type="match status" value="1"/>
</dbReference>
<dbReference type="GeneID" id="100908875"/>
<dbReference type="AlphaFoldDB" id="A0AAJ6QSD1"/>
<dbReference type="Gene3D" id="3.30.2010.30">
    <property type="match status" value="1"/>
</dbReference>
<dbReference type="InterPro" id="IPR001930">
    <property type="entry name" value="Peptidase_M1"/>
</dbReference>
<comment type="subcellular location">
    <subcellularLocation>
        <location evidence="2">Cell membrane</location>
        <topology evidence="2">Lipid-anchor</topology>
        <topology evidence="2">GPI-anchor</topology>
    </subcellularLocation>
    <subcellularLocation>
        <location evidence="1">Cytoplasm</location>
    </subcellularLocation>
</comment>
<dbReference type="GO" id="GO:0004177">
    <property type="term" value="F:aminopeptidase activity"/>
    <property type="evidence" value="ECO:0007669"/>
    <property type="project" value="TreeGrafter"/>
</dbReference>